<feature type="domain" description="Fungal calcium binding protein" evidence="2">
    <location>
        <begin position="28"/>
        <end position="81"/>
    </location>
</feature>
<dbReference type="EMBL" id="JACAZH010000017">
    <property type="protein sequence ID" value="KAF7348064.1"/>
    <property type="molecule type" value="Genomic_DNA"/>
</dbReference>
<name>A0A8H6XX90_9AGAR</name>
<keyword evidence="4" id="KW-1185">Reference proteome</keyword>
<evidence type="ECO:0000259" key="2">
    <source>
        <dbReference type="Pfam" id="PF12192"/>
    </source>
</evidence>
<dbReference type="OrthoDB" id="3036244at2759"/>
<gene>
    <name evidence="3" type="ORF">MSAN_01758800</name>
</gene>
<feature type="signal peptide" evidence="1">
    <location>
        <begin position="1"/>
        <end position="18"/>
    </location>
</feature>
<dbReference type="InterPro" id="IPR022013">
    <property type="entry name" value="CBP"/>
</dbReference>
<proteinExistence type="predicted"/>
<reference evidence="3" key="1">
    <citation type="submission" date="2020-05" db="EMBL/GenBank/DDBJ databases">
        <title>Mycena genomes resolve the evolution of fungal bioluminescence.</title>
        <authorList>
            <person name="Tsai I.J."/>
        </authorList>
    </citation>
    <scope>NUCLEOTIDE SEQUENCE</scope>
    <source>
        <strain evidence="3">160909Yilan</strain>
    </source>
</reference>
<evidence type="ECO:0000313" key="3">
    <source>
        <dbReference type="EMBL" id="KAF7348064.1"/>
    </source>
</evidence>
<dbReference type="Pfam" id="PF12192">
    <property type="entry name" value="CBP"/>
    <property type="match status" value="1"/>
</dbReference>
<accession>A0A8H6XX90</accession>
<comment type="caution">
    <text evidence="3">The sequence shown here is derived from an EMBL/GenBank/DDBJ whole genome shotgun (WGS) entry which is preliminary data.</text>
</comment>
<organism evidence="3 4">
    <name type="scientific">Mycena sanguinolenta</name>
    <dbReference type="NCBI Taxonomy" id="230812"/>
    <lineage>
        <taxon>Eukaryota</taxon>
        <taxon>Fungi</taxon>
        <taxon>Dikarya</taxon>
        <taxon>Basidiomycota</taxon>
        <taxon>Agaricomycotina</taxon>
        <taxon>Agaricomycetes</taxon>
        <taxon>Agaricomycetidae</taxon>
        <taxon>Agaricales</taxon>
        <taxon>Marasmiineae</taxon>
        <taxon>Mycenaceae</taxon>
        <taxon>Mycena</taxon>
    </lineage>
</organism>
<protein>
    <submittedName>
        <fullName evidence="3">CBP domain-containing protein</fullName>
    </submittedName>
</protein>
<evidence type="ECO:0000313" key="4">
    <source>
        <dbReference type="Proteomes" id="UP000623467"/>
    </source>
</evidence>
<sequence length="113" mass="11128">MQFSIVTILAVLATGAFASPAPLFLRQSTCNIASCVVDLAPSVVTCGTAAAQLGADPASDASCLIAAAKDVVELPASCSGCAEQFGITSAAQSVGSTIESGLESLGSDIEGLF</sequence>
<evidence type="ECO:0000256" key="1">
    <source>
        <dbReference type="SAM" id="SignalP"/>
    </source>
</evidence>
<feature type="chain" id="PRO_5034931101" evidence="1">
    <location>
        <begin position="19"/>
        <end position="113"/>
    </location>
</feature>
<dbReference type="Proteomes" id="UP000623467">
    <property type="component" value="Unassembled WGS sequence"/>
</dbReference>
<keyword evidence="1" id="KW-0732">Signal</keyword>
<dbReference type="AlphaFoldDB" id="A0A8H6XX90"/>
<dbReference type="Gene3D" id="1.10.1740.120">
    <property type="match status" value="1"/>
</dbReference>